<dbReference type="EMBL" id="BLXT01008483">
    <property type="protein sequence ID" value="GFO49390.1"/>
    <property type="molecule type" value="Genomic_DNA"/>
</dbReference>
<sequence>MKCVVSSGRAVGYHVRGPRFESQSGQSQFFIAPLSPPISKGWLDLLRPGESKGGEESNGKLPHNGVCQGQSGPSSRFPNAWTLFTFLLLVCELCK</sequence>
<evidence type="ECO:0000313" key="3">
    <source>
        <dbReference type="Proteomes" id="UP000735302"/>
    </source>
</evidence>
<accession>A0AAV4DYX0</accession>
<feature type="compositionally biased region" description="Basic and acidic residues" evidence="1">
    <location>
        <begin position="48"/>
        <end position="58"/>
    </location>
</feature>
<dbReference type="AlphaFoldDB" id="A0AAV4DYX0"/>
<organism evidence="2 3">
    <name type="scientific">Plakobranchus ocellatus</name>
    <dbReference type="NCBI Taxonomy" id="259542"/>
    <lineage>
        <taxon>Eukaryota</taxon>
        <taxon>Metazoa</taxon>
        <taxon>Spiralia</taxon>
        <taxon>Lophotrochozoa</taxon>
        <taxon>Mollusca</taxon>
        <taxon>Gastropoda</taxon>
        <taxon>Heterobranchia</taxon>
        <taxon>Euthyneura</taxon>
        <taxon>Panpulmonata</taxon>
        <taxon>Sacoglossa</taxon>
        <taxon>Placobranchoidea</taxon>
        <taxon>Plakobranchidae</taxon>
        <taxon>Plakobranchus</taxon>
    </lineage>
</organism>
<comment type="caution">
    <text evidence="2">The sequence shown here is derived from an EMBL/GenBank/DDBJ whole genome shotgun (WGS) entry which is preliminary data.</text>
</comment>
<reference evidence="2 3" key="1">
    <citation type="journal article" date="2021" name="Elife">
        <title>Chloroplast acquisition without the gene transfer in kleptoplastic sea slugs, Plakobranchus ocellatus.</title>
        <authorList>
            <person name="Maeda T."/>
            <person name="Takahashi S."/>
            <person name="Yoshida T."/>
            <person name="Shimamura S."/>
            <person name="Takaki Y."/>
            <person name="Nagai Y."/>
            <person name="Toyoda A."/>
            <person name="Suzuki Y."/>
            <person name="Arimoto A."/>
            <person name="Ishii H."/>
            <person name="Satoh N."/>
            <person name="Nishiyama T."/>
            <person name="Hasebe M."/>
            <person name="Maruyama T."/>
            <person name="Minagawa J."/>
            <person name="Obokata J."/>
            <person name="Shigenobu S."/>
        </authorList>
    </citation>
    <scope>NUCLEOTIDE SEQUENCE [LARGE SCALE GENOMIC DNA]</scope>
</reference>
<keyword evidence="3" id="KW-1185">Reference proteome</keyword>
<evidence type="ECO:0000313" key="2">
    <source>
        <dbReference type="EMBL" id="GFO49390.1"/>
    </source>
</evidence>
<dbReference type="Proteomes" id="UP000735302">
    <property type="component" value="Unassembled WGS sequence"/>
</dbReference>
<proteinExistence type="predicted"/>
<gene>
    <name evidence="2" type="ORF">PoB_007589500</name>
</gene>
<evidence type="ECO:0000256" key="1">
    <source>
        <dbReference type="SAM" id="MobiDB-lite"/>
    </source>
</evidence>
<protein>
    <submittedName>
        <fullName evidence="2">Uncharacterized protein</fullName>
    </submittedName>
</protein>
<feature type="region of interest" description="Disordered" evidence="1">
    <location>
        <begin position="48"/>
        <end position="73"/>
    </location>
</feature>
<name>A0AAV4DYX0_9GAST</name>